<proteinExistence type="predicted"/>
<name>A0ACC0D0F8_9PEZI</name>
<protein>
    <submittedName>
        <fullName evidence="1">Uncharacterized protein</fullName>
    </submittedName>
</protein>
<dbReference type="EMBL" id="MU394318">
    <property type="protein sequence ID" value="KAI6086156.1"/>
    <property type="molecule type" value="Genomic_DNA"/>
</dbReference>
<organism evidence="1 2">
    <name type="scientific">Hypoxylon rubiginosum</name>
    <dbReference type="NCBI Taxonomy" id="110542"/>
    <lineage>
        <taxon>Eukaryota</taxon>
        <taxon>Fungi</taxon>
        <taxon>Dikarya</taxon>
        <taxon>Ascomycota</taxon>
        <taxon>Pezizomycotina</taxon>
        <taxon>Sordariomycetes</taxon>
        <taxon>Xylariomycetidae</taxon>
        <taxon>Xylariales</taxon>
        <taxon>Hypoxylaceae</taxon>
        <taxon>Hypoxylon</taxon>
    </lineage>
</organism>
<sequence length="286" mass="30329">MAAPKPPPPKRKFDLINRGDKSSTPLGTLTFLGLRALDLPLQHTLLSPSGLGLTLLSRAGLAAALPAGTQLLHTGLPLVDALGHPQSLLLFAMAAGSAAKQAYWLTVLSAESFPASAAFAVSALNSFWNGLNAVLFLALATSSLESRPLVSVPLPAVLGVPGNSLLVPLSAVVGTAMYVGGLTLETVAEQQRKAFKAAPENAGKVCKVGAWRWARHINYFGYALWRGGYAMAATGWVGGLAMTAFLVYDLSARAAAVLDDYCTNKYKEQWFQFKREVPYTIIPGVY</sequence>
<gene>
    <name evidence="1" type="ORF">F4821DRAFT_238981</name>
</gene>
<evidence type="ECO:0000313" key="1">
    <source>
        <dbReference type="EMBL" id="KAI6086156.1"/>
    </source>
</evidence>
<keyword evidence="2" id="KW-1185">Reference proteome</keyword>
<comment type="caution">
    <text evidence="1">The sequence shown here is derived from an EMBL/GenBank/DDBJ whole genome shotgun (WGS) entry which is preliminary data.</text>
</comment>
<evidence type="ECO:0000313" key="2">
    <source>
        <dbReference type="Proteomes" id="UP001497680"/>
    </source>
</evidence>
<reference evidence="1 2" key="1">
    <citation type="journal article" date="2022" name="New Phytol.">
        <title>Ecological generalism drives hyperdiversity of secondary metabolite gene clusters in xylarialean endophytes.</title>
        <authorList>
            <person name="Franco M.E.E."/>
            <person name="Wisecaver J.H."/>
            <person name="Arnold A.E."/>
            <person name="Ju Y.M."/>
            <person name="Slot J.C."/>
            <person name="Ahrendt S."/>
            <person name="Moore L.P."/>
            <person name="Eastman K.E."/>
            <person name="Scott K."/>
            <person name="Konkel Z."/>
            <person name="Mondo S.J."/>
            <person name="Kuo A."/>
            <person name="Hayes R.D."/>
            <person name="Haridas S."/>
            <person name="Andreopoulos B."/>
            <person name="Riley R."/>
            <person name="LaButti K."/>
            <person name="Pangilinan J."/>
            <person name="Lipzen A."/>
            <person name="Amirebrahimi M."/>
            <person name="Yan J."/>
            <person name="Adam C."/>
            <person name="Keymanesh K."/>
            <person name="Ng V."/>
            <person name="Louie K."/>
            <person name="Northen T."/>
            <person name="Drula E."/>
            <person name="Henrissat B."/>
            <person name="Hsieh H.M."/>
            <person name="Youens-Clark K."/>
            <person name="Lutzoni F."/>
            <person name="Miadlikowska J."/>
            <person name="Eastwood D.C."/>
            <person name="Hamelin R.C."/>
            <person name="Grigoriev I.V."/>
            <person name="U'Ren J.M."/>
        </authorList>
    </citation>
    <scope>NUCLEOTIDE SEQUENCE [LARGE SCALE GENOMIC DNA]</scope>
    <source>
        <strain evidence="1 2">ER1909</strain>
    </source>
</reference>
<accession>A0ACC0D0F8</accession>
<dbReference type="Proteomes" id="UP001497680">
    <property type="component" value="Unassembled WGS sequence"/>
</dbReference>